<evidence type="ECO:0000256" key="6">
    <source>
        <dbReference type="RuleBase" id="RU003690"/>
    </source>
</evidence>
<comment type="similarity">
    <text evidence="1 6">Belongs to the glycosyl hydrolase 1 family.</text>
</comment>
<evidence type="ECO:0000256" key="4">
    <source>
        <dbReference type="ARBA" id="ARBA00023180"/>
    </source>
</evidence>
<dbReference type="InterPro" id="IPR033132">
    <property type="entry name" value="GH_1_N_CS"/>
</dbReference>
<dbReference type="GO" id="GO:0005975">
    <property type="term" value="P:carbohydrate metabolic process"/>
    <property type="evidence" value="ECO:0007669"/>
    <property type="project" value="InterPro"/>
</dbReference>
<proteinExistence type="inferred from homology"/>
<dbReference type="EMBL" id="OV651814">
    <property type="protein sequence ID" value="CAH1106429.1"/>
    <property type="molecule type" value="Genomic_DNA"/>
</dbReference>
<dbReference type="PANTHER" id="PTHR10353">
    <property type="entry name" value="GLYCOSYL HYDROLASE"/>
    <property type="match status" value="1"/>
</dbReference>
<name>A0A9P0G8T8_9CUCU</name>
<evidence type="ECO:0000256" key="7">
    <source>
        <dbReference type="SAM" id="SignalP"/>
    </source>
</evidence>
<comment type="subunit">
    <text evidence="2">Homodimer.</text>
</comment>
<evidence type="ECO:0000313" key="8">
    <source>
        <dbReference type="EMBL" id="CAH1106429.1"/>
    </source>
</evidence>
<keyword evidence="5" id="KW-0326">Glycosidase</keyword>
<dbReference type="Pfam" id="PF00232">
    <property type="entry name" value="Glyco_hydro_1"/>
    <property type="match status" value="1"/>
</dbReference>
<keyword evidence="3" id="KW-0378">Hydrolase</keyword>
<evidence type="ECO:0000256" key="1">
    <source>
        <dbReference type="ARBA" id="ARBA00010838"/>
    </source>
</evidence>
<dbReference type="PRINTS" id="PR00131">
    <property type="entry name" value="GLHYDRLASE1"/>
</dbReference>
<gene>
    <name evidence="8" type="ORF">PSYICH_LOCUS7281</name>
</gene>
<evidence type="ECO:0000313" key="9">
    <source>
        <dbReference type="Proteomes" id="UP001153636"/>
    </source>
</evidence>
<feature type="chain" id="PRO_5040326868" evidence="7">
    <location>
        <begin position="20"/>
        <end position="520"/>
    </location>
</feature>
<dbReference type="GO" id="GO:0008422">
    <property type="term" value="F:beta-glucosidase activity"/>
    <property type="evidence" value="ECO:0007669"/>
    <property type="project" value="TreeGrafter"/>
</dbReference>
<feature type="signal peptide" evidence="7">
    <location>
        <begin position="1"/>
        <end position="19"/>
    </location>
</feature>
<organism evidence="8 9">
    <name type="scientific">Psylliodes chrysocephalus</name>
    <dbReference type="NCBI Taxonomy" id="3402493"/>
    <lineage>
        <taxon>Eukaryota</taxon>
        <taxon>Metazoa</taxon>
        <taxon>Ecdysozoa</taxon>
        <taxon>Arthropoda</taxon>
        <taxon>Hexapoda</taxon>
        <taxon>Insecta</taxon>
        <taxon>Pterygota</taxon>
        <taxon>Neoptera</taxon>
        <taxon>Endopterygota</taxon>
        <taxon>Coleoptera</taxon>
        <taxon>Polyphaga</taxon>
        <taxon>Cucujiformia</taxon>
        <taxon>Chrysomeloidea</taxon>
        <taxon>Chrysomelidae</taxon>
        <taxon>Galerucinae</taxon>
        <taxon>Alticini</taxon>
        <taxon>Psylliodes</taxon>
    </lineage>
</organism>
<dbReference type="Proteomes" id="UP001153636">
    <property type="component" value="Chromosome 2"/>
</dbReference>
<dbReference type="InterPro" id="IPR001360">
    <property type="entry name" value="Glyco_hydro_1"/>
</dbReference>
<accession>A0A9P0G8T8</accession>
<keyword evidence="7" id="KW-0732">Signal</keyword>
<dbReference type="FunFam" id="3.20.20.80:FF:000013">
    <property type="entry name" value="lactase-phlorizin hydrolase"/>
    <property type="match status" value="1"/>
</dbReference>
<evidence type="ECO:0000256" key="3">
    <source>
        <dbReference type="ARBA" id="ARBA00022801"/>
    </source>
</evidence>
<dbReference type="OrthoDB" id="6666096at2759"/>
<dbReference type="Gene3D" id="3.20.20.80">
    <property type="entry name" value="Glycosidases"/>
    <property type="match status" value="1"/>
</dbReference>
<reference evidence="8" key="1">
    <citation type="submission" date="2022-01" db="EMBL/GenBank/DDBJ databases">
        <authorList>
            <person name="King R."/>
        </authorList>
    </citation>
    <scope>NUCLEOTIDE SEQUENCE</scope>
</reference>
<evidence type="ECO:0000256" key="5">
    <source>
        <dbReference type="ARBA" id="ARBA00023295"/>
    </source>
</evidence>
<sequence length="520" mass="60811">MLSFYKTGLILVFFSLSLGEGVRLRNNGQFPRTFLFGAATASYQIEGAWREDGKGLSIWDEFTHRVPSPISNNDTGNIACDSYHRWKEDVHLTASLGVQYYRFSVSWTRLFPNGYVDKINEKGLRYYNNLIQEILRCGLIPVVTLFHWDLPLKLFYDGLSWTNPELIDHYVNFTRVVIQNFPQVGRWITINEPRILCRFSYGEGILAPGIKESGILDYQCSYVILKAHAAVYRMYKKEFPNYKAPMSIVMDCQWYEPETKDPEDVAAAERQQQFECGMYYHPIFNGDWPPVVKARVAERSKKEGYKKTRLPQFTSEEIKFIKGTHDYLAINHYFTFLAGEEPEAPYTETHYENDVRVINSRMPNWELGSNSWAIVPWGARKVLNWIKQQYGDQDILITELGVADDGTSLEDDERIDFYSDYFCEILEAIQIDHIKIIGVSVWSLMDNFEWSSGYTVHFGFYNIDFYNDPTLKRRPKKSVGFFQKLNKRRQLDCSSYNREWPAPSWGPHGKPHFSYQFRHN</sequence>
<keyword evidence="9" id="KW-1185">Reference proteome</keyword>
<dbReference type="InterPro" id="IPR017853">
    <property type="entry name" value="GH"/>
</dbReference>
<dbReference type="SUPFAM" id="SSF51445">
    <property type="entry name" value="(Trans)glycosidases"/>
    <property type="match status" value="1"/>
</dbReference>
<protein>
    <submittedName>
        <fullName evidence="8">Uncharacterized protein</fullName>
    </submittedName>
</protein>
<dbReference type="PANTHER" id="PTHR10353:SF36">
    <property type="entry name" value="LP05116P"/>
    <property type="match status" value="1"/>
</dbReference>
<dbReference type="AlphaFoldDB" id="A0A9P0G8T8"/>
<keyword evidence="4" id="KW-0325">Glycoprotein</keyword>
<evidence type="ECO:0000256" key="2">
    <source>
        <dbReference type="ARBA" id="ARBA00011738"/>
    </source>
</evidence>
<dbReference type="PROSITE" id="PS00653">
    <property type="entry name" value="GLYCOSYL_HYDROL_F1_2"/>
    <property type="match status" value="1"/>
</dbReference>